<keyword evidence="4" id="KW-1185">Reference proteome</keyword>
<accession>A0A0M9VH08</accession>
<evidence type="ECO:0000259" key="2">
    <source>
        <dbReference type="PROSITE" id="PS50110"/>
    </source>
</evidence>
<dbReference type="Proteomes" id="UP000037755">
    <property type="component" value="Unassembled WGS sequence"/>
</dbReference>
<feature type="modified residue" description="4-aspartylphosphate" evidence="1">
    <location>
        <position position="61"/>
    </location>
</feature>
<dbReference type="OrthoDB" id="673128at2"/>
<dbReference type="PROSITE" id="PS50110">
    <property type="entry name" value="RESPONSE_REGULATORY"/>
    <property type="match status" value="1"/>
</dbReference>
<dbReference type="GO" id="GO:0000160">
    <property type="term" value="P:phosphorelay signal transduction system"/>
    <property type="evidence" value="ECO:0007669"/>
    <property type="project" value="InterPro"/>
</dbReference>
<dbReference type="Pfam" id="PF00072">
    <property type="entry name" value="Response_reg"/>
    <property type="match status" value="1"/>
</dbReference>
<dbReference type="AlphaFoldDB" id="A0A0M9VH08"/>
<dbReference type="EMBL" id="LIYD01000005">
    <property type="protein sequence ID" value="KOS05050.1"/>
    <property type="molecule type" value="Genomic_DNA"/>
</dbReference>
<dbReference type="InterPro" id="IPR052893">
    <property type="entry name" value="TCS_response_regulator"/>
</dbReference>
<sequence length="136" mass="15330">MTNTTHTIMLIDDNKIDNLFHARVVKKHSDTIEVIVKDSAEDGLEYLSGNQGAFPDIIFLDINMPGMSGWDFLEAFRKLEQNSLDTLIMVMLGTFETATPEMQTKIDGLFAGFAPKPLTKETVDEVMARYNLKQDL</sequence>
<reference evidence="3 4" key="1">
    <citation type="submission" date="2015-08" db="EMBL/GenBank/DDBJ databases">
        <title>Whole genome sequence of Flavobacterium akiainvivens IK-1T, from decaying Wikstroemia oahuensis, an endemic Hawaiian shrub.</title>
        <authorList>
            <person name="Wan X."/>
            <person name="Hou S."/>
            <person name="Saito J."/>
            <person name="Donachie S."/>
        </authorList>
    </citation>
    <scope>NUCLEOTIDE SEQUENCE [LARGE SCALE GENOMIC DNA]</scope>
    <source>
        <strain evidence="3 4">IK-1</strain>
    </source>
</reference>
<dbReference type="SUPFAM" id="SSF52172">
    <property type="entry name" value="CheY-like"/>
    <property type="match status" value="1"/>
</dbReference>
<dbReference type="PATRIC" id="fig|1202724.3.peg.539"/>
<protein>
    <recommendedName>
        <fullName evidence="2">Response regulatory domain-containing protein</fullName>
    </recommendedName>
</protein>
<dbReference type="Gene3D" id="3.40.50.2300">
    <property type="match status" value="1"/>
</dbReference>
<dbReference type="SMART" id="SM00448">
    <property type="entry name" value="REC"/>
    <property type="match status" value="1"/>
</dbReference>
<dbReference type="PANTHER" id="PTHR44520:SF2">
    <property type="entry name" value="RESPONSE REGULATOR RCP1"/>
    <property type="match status" value="1"/>
</dbReference>
<keyword evidence="1" id="KW-0597">Phosphoprotein</keyword>
<evidence type="ECO:0000256" key="1">
    <source>
        <dbReference type="PROSITE-ProRule" id="PRU00169"/>
    </source>
</evidence>
<evidence type="ECO:0000313" key="4">
    <source>
        <dbReference type="Proteomes" id="UP000037755"/>
    </source>
</evidence>
<feature type="domain" description="Response regulatory" evidence="2">
    <location>
        <begin position="7"/>
        <end position="131"/>
    </location>
</feature>
<organism evidence="3 4">
    <name type="scientific">Flavobacterium akiainvivens</name>
    <dbReference type="NCBI Taxonomy" id="1202724"/>
    <lineage>
        <taxon>Bacteria</taxon>
        <taxon>Pseudomonadati</taxon>
        <taxon>Bacteroidota</taxon>
        <taxon>Flavobacteriia</taxon>
        <taxon>Flavobacteriales</taxon>
        <taxon>Flavobacteriaceae</taxon>
        <taxon>Flavobacterium</taxon>
    </lineage>
</organism>
<dbReference type="PANTHER" id="PTHR44520">
    <property type="entry name" value="RESPONSE REGULATOR RCP1-RELATED"/>
    <property type="match status" value="1"/>
</dbReference>
<name>A0A0M9VH08_9FLAO</name>
<dbReference type="STRING" id="1202724.AM493_02630"/>
<proteinExistence type="predicted"/>
<gene>
    <name evidence="3" type="ORF">AM493_02630</name>
</gene>
<dbReference type="InterPro" id="IPR011006">
    <property type="entry name" value="CheY-like_superfamily"/>
</dbReference>
<comment type="caution">
    <text evidence="3">The sequence shown here is derived from an EMBL/GenBank/DDBJ whole genome shotgun (WGS) entry which is preliminary data.</text>
</comment>
<dbReference type="InterPro" id="IPR001789">
    <property type="entry name" value="Sig_transdc_resp-reg_receiver"/>
</dbReference>
<evidence type="ECO:0000313" key="3">
    <source>
        <dbReference type="EMBL" id="KOS05050.1"/>
    </source>
</evidence>
<dbReference type="RefSeq" id="WP_054406111.1">
    <property type="nucleotide sequence ID" value="NZ_FOYA01000006.1"/>
</dbReference>